<reference evidence="2 3" key="1">
    <citation type="submission" date="2019-01" db="EMBL/GenBank/DDBJ databases">
        <title>Genomic analysis of febrile catheter-associated UTI E. coli isolates.</title>
        <authorList>
            <person name="Potter R."/>
            <person name="Zou Z."/>
            <person name="Henderson J."/>
            <person name="Dantas G."/>
        </authorList>
    </citation>
    <scope>NUCLEOTIDE SEQUENCE [LARGE SCALE GENOMIC DNA]</scope>
    <source>
        <strain evidence="2 3">29_CAASB</strain>
    </source>
</reference>
<dbReference type="GO" id="GO:0004866">
    <property type="term" value="F:endopeptidase inhibitor activity"/>
    <property type="evidence" value="ECO:0007669"/>
    <property type="project" value="TreeGrafter"/>
</dbReference>
<dbReference type="AlphaFoldDB" id="A0A444R2M8"/>
<dbReference type="Gene3D" id="1.50.10.20">
    <property type="match status" value="1"/>
</dbReference>
<dbReference type="PANTHER" id="PTHR40094">
    <property type="entry name" value="ALPHA-2-MACROGLOBULIN HOMOLOG"/>
    <property type="match status" value="1"/>
</dbReference>
<evidence type="ECO:0000313" key="3">
    <source>
        <dbReference type="Proteomes" id="UP000288730"/>
    </source>
</evidence>
<proteinExistence type="predicted"/>
<feature type="domain" description="Alpha-macroglobulin-like TED" evidence="1">
    <location>
        <begin position="148"/>
        <end position="256"/>
    </location>
</feature>
<dbReference type="CDD" id="cd02891">
    <property type="entry name" value="A2M_like"/>
    <property type="match status" value="1"/>
</dbReference>
<dbReference type="SUPFAM" id="SSF48239">
    <property type="entry name" value="Terpenoid cyclases/Protein prenyltransferases"/>
    <property type="match status" value="1"/>
</dbReference>
<dbReference type="Proteomes" id="UP000288730">
    <property type="component" value="Unassembled WGS sequence"/>
</dbReference>
<dbReference type="EMBL" id="SCJN01000852">
    <property type="protein sequence ID" value="RXC88544.1"/>
    <property type="molecule type" value="Genomic_DNA"/>
</dbReference>
<dbReference type="Pfam" id="PF07678">
    <property type="entry name" value="TED_complement"/>
    <property type="match status" value="1"/>
</dbReference>
<comment type="caution">
    <text evidence="2">The sequence shown here is derived from an EMBL/GenBank/DDBJ whole genome shotgun (WGS) entry which is preliminary data.</text>
</comment>
<dbReference type="InterPro" id="IPR047565">
    <property type="entry name" value="Alpha-macroglob_thiol-ester_cl"/>
</dbReference>
<feature type="non-terminal residue" evidence="2">
    <location>
        <position position="328"/>
    </location>
</feature>
<dbReference type="GO" id="GO:0005615">
    <property type="term" value="C:extracellular space"/>
    <property type="evidence" value="ECO:0007669"/>
    <property type="project" value="InterPro"/>
</dbReference>
<evidence type="ECO:0000313" key="2">
    <source>
        <dbReference type="EMBL" id="RXC88544.1"/>
    </source>
</evidence>
<gene>
    <name evidence="2" type="ORF">EPS76_31350</name>
</gene>
<dbReference type="SMART" id="SM01419">
    <property type="entry name" value="Thiol-ester_cl"/>
    <property type="match status" value="1"/>
</dbReference>
<dbReference type="InterPro" id="IPR008930">
    <property type="entry name" value="Terpenoid_cyclase/PrenylTrfase"/>
</dbReference>
<accession>A0A444R2M8</accession>
<dbReference type="InterPro" id="IPR051802">
    <property type="entry name" value="YfhM-like"/>
</dbReference>
<organism evidence="2 3">
    <name type="scientific">Escherichia coli</name>
    <dbReference type="NCBI Taxonomy" id="562"/>
    <lineage>
        <taxon>Bacteria</taxon>
        <taxon>Pseudomonadati</taxon>
        <taxon>Pseudomonadota</taxon>
        <taxon>Gammaproteobacteria</taxon>
        <taxon>Enterobacterales</taxon>
        <taxon>Enterobacteriaceae</taxon>
        <taxon>Escherichia</taxon>
    </lineage>
</organism>
<sequence>RFMASGDTSRLTLDITNLTDKPQKLNVALTASGLLELVSNSPAPVELAPGVRTTLFIPVRALTGYGDGDIQATISGLALPGETVADQHKQWKIGVRPAFPAQTVNYGTALQPGETWALPADGLQNFSPVTLEGQLLLSGKPPLNIARYIKELKAYPYGCLEQTASGLFPSLYTNAAQLQALGIKGDSDEKRRASVDIGISRLLQMQRDNGGFALWDKNGDEEYWLTAYVMDFLVRAGEQGYSVPTDAINRGNERLLRYLQDPGMISIPYADNLKASKFAVQSYAALVLARQQKAPLGALREIWEHRADAASGLPLLQLGVALKIMGDA</sequence>
<name>A0A444R2M8_ECOLX</name>
<evidence type="ECO:0000259" key="1">
    <source>
        <dbReference type="Pfam" id="PF07678"/>
    </source>
</evidence>
<protein>
    <submittedName>
        <fullName evidence="2">Alpha-2-macroglobulin family protein</fullName>
    </submittedName>
</protein>
<feature type="non-terminal residue" evidence="2">
    <location>
        <position position="1"/>
    </location>
</feature>
<dbReference type="PANTHER" id="PTHR40094:SF1">
    <property type="entry name" value="UBIQUITIN DOMAIN-CONTAINING PROTEIN"/>
    <property type="match status" value="1"/>
</dbReference>
<dbReference type="InterPro" id="IPR011626">
    <property type="entry name" value="Alpha-macroglobulin_TED"/>
</dbReference>